<comment type="caution">
    <text evidence="16">The sequence shown here is derived from an EMBL/GenBank/DDBJ whole genome shotgun (WGS) entry which is preliminary data.</text>
</comment>
<evidence type="ECO:0000313" key="17">
    <source>
        <dbReference type="Proteomes" id="UP000291343"/>
    </source>
</evidence>
<dbReference type="AlphaFoldDB" id="A0A482X9R4"/>
<feature type="region of interest" description="Disordered" evidence="14">
    <location>
        <begin position="52"/>
        <end position="81"/>
    </location>
</feature>
<keyword evidence="11" id="KW-0496">Mitochondrion</keyword>
<accession>A0A482X9R4</accession>
<evidence type="ECO:0000256" key="7">
    <source>
        <dbReference type="ARBA" id="ARBA00022792"/>
    </source>
</evidence>
<dbReference type="Pfam" id="PF13499">
    <property type="entry name" value="EF-hand_7"/>
    <property type="match status" value="1"/>
</dbReference>
<dbReference type="SMR" id="A0A482X9R4"/>
<dbReference type="Proteomes" id="UP000291343">
    <property type="component" value="Unassembled WGS sequence"/>
</dbReference>
<keyword evidence="3" id="KW-0813">Transport</keyword>
<dbReference type="Gene3D" id="1.10.238.10">
    <property type="entry name" value="EF-hand"/>
    <property type="match status" value="1"/>
</dbReference>
<dbReference type="GO" id="GO:0036444">
    <property type="term" value="P:calcium import into the mitochondrion"/>
    <property type="evidence" value="ECO:0007669"/>
    <property type="project" value="UniProtKB-ARBA"/>
</dbReference>
<protein>
    <recommendedName>
        <fullName evidence="15">EF-hand domain-containing protein</fullName>
    </recommendedName>
</protein>
<dbReference type="InterPro" id="IPR039800">
    <property type="entry name" value="MICU1/2/3"/>
</dbReference>
<comment type="subcellular location">
    <subcellularLocation>
        <location evidence="1">Mitochondrion inner membrane</location>
    </subcellularLocation>
    <subcellularLocation>
        <location evidence="2">Mitochondrion intermembrane space</location>
    </subcellularLocation>
</comment>
<name>A0A482X9R4_LAOST</name>
<evidence type="ECO:0000313" key="16">
    <source>
        <dbReference type="EMBL" id="RZF42402.1"/>
    </source>
</evidence>
<evidence type="ECO:0000256" key="2">
    <source>
        <dbReference type="ARBA" id="ARBA00004569"/>
    </source>
</evidence>
<evidence type="ECO:0000256" key="13">
    <source>
        <dbReference type="ARBA" id="ARBA00038333"/>
    </source>
</evidence>
<keyword evidence="17" id="KW-1185">Reference proteome</keyword>
<keyword evidence="6" id="KW-0677">Repeat</keyword>
<evidence type="ECO:0000256" key="10">
    <source>
        <dbReference type="ARBA" id="ARBA00023065"/>
    </source>
</evidence>
<dbReference type="SUPFAM" id="SSF47473">
    <property type="entry name" value="EF-hand"/>
    <property type="match status" value="1"/>
</dbReference>
<dbReference type="PROSITE" id="PS50222">
    <property type="entry name" value="EF_HAND_2"/>
    <property type="match status" value="1"/>
</dbReference>
<dbReference type="GO" id="GO:0051560">
    <property type="term" value="P:mitochondrial calcium ion homeostasis"/>
    <property type="evidence" value="ECO:0007669"/>
    <property type="project" value="TreeGrafter"/>
</dbReference>
<evidence type="ECO:0000256" key="3">
    <source>
        <dbReference type="ARBA" id="ARBA00022448"/>
    </source>
</evidence>
<dbReference type="PANTHER" id="PTHR12294:SF1">
    <property type="entry name" value="CALCIUM UPTAKE PROTEIN 1, MITOCHONDRIAL"/>
    <property type="match status" value="1"/>
</dbReference>
<proteinExistence type="inferred from homology"/>
<dbReference type="GO" id="GO:1990246">
    <property type="term" value="C:uniplex complex"/>
    <property type="evidence" value="ECO:0007669"/>
    <property type="project" value="TreeGrafter"/>
</dbReference>
<evidence type="ECO:0000256" key="11">
    <source>
        <dbReference type="ARBA" id="ARBA00023128"/>
    </source>
</evidence>
<dbReference type="InterPro" id="IPR011992">
    <property type="entry name" value="EF-hand-dom_pair"/>
</dbReference>
<evidence type="ECO:0000256" key="9">
    <source>
        <dbReference type="ARBA" id="ARBA00022946"/>
    </source>
</evidence>
<evidence type="ECO:0000256" key="1">
    <source>
        <dbReference type="ARBA" id="ARBA00004273"/>
    </source>
</evidence>
<dbReference type="InterPro" id="IPR002048">
    <property type="entry name" value="EF_hand_dom"/>
</dbReference>
<dbReference type="PROSITE" id="PS00018">
    <property type="entry name" value="EF_HAND_1"/>
    <property type="match status" value="3"/>
</dbReference>
<keyword evidence="12" id="KW-0472">Membrane</keyword>
<evidence type="ECO:0000256" key="8">
    <source>
        <dbReference type="ARBA" id="ARBA00022837"/>
    </source>
</evidence>
<dbReference type="InterPro" id="IPR018247">
    <property type="entry name" value="EF_Hand_1_Ca_BS"/>
</dbReference>
<dbReference type="EMBL" id="QKKF02015211">
    <property type="protein sequence ID" value="RZF42402.1"/>
    <property type="molecule type" value="Genomic_DNA"/>
</dbReference>
<organism evidence="16 17">
    <name type="scientific">Laodelphax striatellus</name>
    <name type="common">Small brown planthopper</name>
    <name type="synonym">Delphax striatella</name>
    <dbReference type="NCBI Taxonomy" id="195883"/>
    <lineage>
        <taxon>Eukaryota</taxon>
        <taxon>Metazoa</taxon>
        <taxon>Ecdysozoa</taxon>
        <taxon>Arthropoda</taxon>
        <taxon>Hexapoda</taxon>
        <taxon>Insecta</taxon>
        <taxon>Pterygota</taxon>
        <taxon>Neoptera</taxon>
        <taxon>Paraneoptera</taxon>
        <taxon>Hemiptera</taxon>
        <taxon>Auchenorrhyncha</taxon>
        <taxon>Fulgoroidea</taxon>
        <taxon>Delphacidae</taxon>
        <taxon>Criomorphinae</taxon>
        <taxon>Laodelphax</taxon>
    </lineage>
</organism>
<sequence length="262" mass="29863">MAFNTLFRLCSRSSASCILKNASAGAVSACYMQLQDFSSMKAAQGYPASASASASSTNLRNKPHQQHVSDSDSDSDSEFDSQAKKDGVEFWRRKMRTFHGILDINKDGVIGYDDYQLLVNRFINLGHLSPQHAQEFRTLIQKMWEERWGSISEYNLITTEQYLEDMHHVISDKSLRKKMHFFLPYLFKAVDNDKDGSITIEEFKLFFQCLGLSSEDAVVSFNAIDENSDGNLSSEEFVKHGKEFFLSKDQKKPSKMFWGPLI</sequence>
<keyword evidence="8" id="KW-0106">Calcium</keyword>
<evidence type="ECO:0000256" key="12">
    <source>
        <dbReference type="ARBA" id="ARBA00023136"/>
    </source>
</evidence>
<dbReference type="GO" id="GO:0005758">
    <property type="term" value="C:mitochondrial intermembrane space"/>
    <property type="evidence" value="ECO:0007669"/>
    <property type="project" value="UniProtKB-SubCell"/>
</dbReference>
<keyword evidence="10" id="KW-0406">Ion transport</keyword>
<dbReference type="CDD" id="cd00051">
    <property type="entry name" value="EFh"/>
    <property type="match status" value="1"/>
</dbReference>
<evidence type="ECO:0000259" key="15">
    <source>
        <dbReference type="PROSITE" id="PS50222"/>
    </source>
</evidence>
<keyword evidence="4" id="KW-0109">Calcium transport</keyword>
<reference evidence="16 17" key="1">
    <citation type="journal article" date="2017" name="Gigascience">
        <title>Genome sequence of the small brown planthopper, Laodelphax striatellus.</title>
        <authorList>
            <person name="Zhu J."/>
            <person name="Jiang F."/>
            <person name="Wang X."/>
            <person name="Yang P."/>
            <person name="Bao Y."/>
            <person name="Zhao W."/>
            <person name="Wang W."/>
            <person name="Lu H."/>
            <person name="Wang Q."/>
            <person name="Cui N."/>
            <person name="Li J."/>
            <person name="Chen X."/>
            <person name="Luo L."/>
            <person name="Yu J."/>
            <person name="Kang L."/>
            <person name="Cui F."/>
        </authorList>
    </citation>
    <scope>NUCLEOTIDE SEQUENCE [LARGE SCALE GENOMIC DNA]</scope>
    <source>
        <strain evidence="16">Lst14</strain>
    </source>
</reference>
<evidence type="ECO:0000256" key="5">
    <source>
        <dbReference type="ARBA" id="ARBA00022723"/>
    </source>
</evidence>
<dbReference type="SMART" id="SM00054">
    <property type="entry name" value="EFh"/>
    <property type="match status" value="3"/>
</dbReference>
<keyword evidence="7" id="KW-0999">Mitochondrion inner membrane</keyword>
<keyword evidence="9" id="KW-0809">Transit peptide</keyword>
<dbReference type="STRING" id="195883.A0A482X9R4"/>
<dbReference type="OrthoDB" id="427950at2759"/>
<comment type="similarity">
    <text evidence="13">Belongs to the MICU1 family. MICU1 subfamily.</text>
</comment>
<dbReference type="PANTHER" id="PTHR12294">
    <property type="entry name" value="EF HAND DOMAIN FAMILY A1,A2-RELATED"/>
    <property type="match status" value="1"/>
</dbReference>
<gene>
    <name evidence="16" type="ORF">LSTR_LSTR004210</name>
</gene>
<evidence type="ECO:0000256" key="6">
    <source>
        <dbReference type="ARBA" id="ARBA00022737"/>
    </source>
</evidence>
<evidence type="ECO:0000256" key="4">
    <source>
        <dbReference type="ARBA" id="ARBA00022568"/>
    </source>
</evidence>
<keyword evidence="5" id="KW-0479">Metal-binding</keyword>
<dbReference type="InParanoid" id="A0A482X9R4"/>
<dbReference type="GO" id="GO:0005509">
    <property type="term" value="F:calcium ion binding"/>
    <property type="evidence" value="ECO:0007669"/>
    <property type="project" value="InterPro"/>
</dbReference>
<evidence type="ECO:0000256" key="14">
    <source>
        <dbReference type="SAM" id="MobiDB-lite"/>
    </source>
</evidence>
<feature type="domain" description="EF-hand" evidence="15">
    <location>
        <begin position="186"/>
        <end position="213"/>
    </location>
</feature>